<accession>R1CXY8</accession>
<keyword evidence="3" id="KW-1185">Reference proteome</keyword>
<comment type="caution">
    <text evidence="2">The sequence shown here is derived from an EMBL/GenBank/DDBJ whole genome shotgun (WGS) entry which is preliminary data.</text>
</comment>
<name>R1CXY8_9FIRM</name>
<dbReference type="EMBL" id="ARZA01000058">
    <property type="protein sequence ID" value="EOD01454.1"/>
    <property type="molecule type" value="Genomic_DNA"/>
</dbReference>
<proteinExistence type="predicted"/>
<dbReference type="Proteomes" id="UP000013378">
    <property type="component" value="Unassembled WGS sequence"/>
</dbReference>
<keyword evidence="1" id="KW-0812">Transmembrane</keyword>
<feature type="transmembrane region" description="Helical" evidence="1">
    <location>
        <begin position="6"/>
        <end position="24"/>
    </location>
</feature>
<dbReference type="AlphaFoldDB" id="R1CXY8"/>
<sequence length="55" mass="6897">MGIFDILDIFVRVFFIPAIWIWIFNIKEFKYVRRYISIKRKYKIEKKIQSQRRAA</sequence>
<keyword evidence="1" id="KW-1133">Transmembrane helix</keyword>
<dbReference type="STRING" id="1304284.L21TH_0501"/>
<organism evidence="2 3">
    <name type="scientific">Caldisalinibacter kiritimatiensis</name>
    <dbReference type="NCBI Taxonomy" id="1304284"/>
    <lineage>
        <taxon>Bacteria</taxon>
        <taxon>Bacillati</taxon>
        <taxon>Bacillota</taxon>
        <taxon>Tissierellia</taxon>
        <taxon>Tissierellales</taxon>
        <taxon>Thermohalobacteraceae</taxon>
        <taxon>Caldisalinibacter</taxon>
    </lineage>
</organism>
<reference evidence="2 3" key="1">
    <citation type="journal article" date="2015" name="Geomicrobiol. J.">
        <title>Caldisalinibacter kiritimatiensis gen. nov., sp. nov., a moderately thermohalophilic thiosulfate-reducing bacterium from a hypersaline microbial mat.</title>
        <authorList>
            <person name="Ben Hania W."/>
            <person name="Joseph M."/>
            <person name="Fiebig A."/>
            <person name="Bunk B."/>
            <person name="Klenk H.-P."/>
            <person name="Fardeau M.-L."/>
            <person name="Spring S."/>
        </authorList>
    </citation>
    <scope>NUCLEOTIDE SEQUENCE [LARGE SCALE GENOMIC DNA]</scope>
    <source>
        <strain evidence="2 3">L21-TH-D2</strain>
    </source>
</reference>
<evidence type="ECO:0000313" key="2">
    <source>
        <dbReference type="EMBL" id="EOD01454.1"/>
    </source>
</evidence>
<protein>
    <submittedName>
        <fullName evidence="2">Uncharacterized protein</fullName>
    </submittedName>
</protein>
<keyword evidence="1" id="KW-0472">Membrane</keyword>
<gene>
    <name evidence="2" type="ORF">L21TH_0501</name>
</gene>
<evidence type="ECO:0000256" key="1">
    <source>
        <dbReference type="SAM" id="Phobius"/>
    </source>
</evidence>
<dbReference type="RefSeq" id="WP_006308238.1">
    <property type="nucleotide sequence ID" value="NZ_ARZA01000058.1"/>
</dbReference>
<evidence type="ECO:0000313" key="3">
    <source>
        <dbReference type="Proteomes" id="UP000013378"/>
    </source>
</evidence>